<evidence type="ECO:0000313" key="2">
    <source>
        <dbReference type="EMBL" id="ACB97174.1"/>
    </source>
</evidence>
<protein>
    <recommendedName>
        <fullName evidence="1">MlaB-like STAS domain-containing protein</fullName>
    </recommendedName>
</protein>
<dbReference type="HOGENOM" id="CLU_172500_0_0_5"/>
<feature type="domain" description="MlaB-like STAS" evidence="1">
    <location>
        <begin position="13"/>
        <end position="89"/>
    </location>
</feature>
<organism evidence="2 3">
    <name type="scientific">Beijerinckia indica subsp. indica (strain ATCC 9039 / DSM 1715 / NCIMB 8712)</name>
    <dbReference type="NCBI Taxonomy" id="395963"/>
    <lineage>
        <taxon>Bacteria</taxon>
        <taxon>Pseudomonadati</taxon>
        <taxon>Pseudomonadota</taxon>
        <taxon>Alphaproteobacteria</taxon>
        <taxon>Hyphomicrobiales</taxon>
        <taxon>Beijerinckiaceae</taxon>
        <taxon>Beijerinckia</taxon>
    </lineage>
</organism>
<reference evidence="3" key="1">
    <citation type="submission" date="2008-03" db="EMBL/GenBank/DDBJ databases">
        <title>Complete sequence of chromosome of Beijerinckia indica subsp. indica ATCC 9039.</title>
        <authorList>
            <consortium name="US DOE Joint Genome Institute"/>
            <person name="Copeland A."/>
            <person name="Lucas S."/>
            <person name="Lapidus A."/>
            <person name="Glavina del Rio T."/>
            <person name="Dalin E."/>
            <person name="Tice H."/>
            <person name="Bruce D."/>
            <person name="Goodwin L."/>
            <person name="Pitluck S."/>
            <person name="LaButti K."/>
            <person name="Schmutz J."/>
            <person name="Larimer F."/>
            <person name="Land M."/>
            <person name="Hauser L."/>
            <person name="Kyrpides N."/>
            <person name="Mikhailova N."/>
            <person name="Dunfield P.F."/>
            <person name="Dedysh S.N."/>
            <person name="Liesack W."/>
            <person name="Saw J.H."/>
            <person name="Alam M."/>
            <person name="Chen Y."/>
            <person name="Murrell J.C."/>
            <person name="Richardson P."/>
        </authorList>
    </citation>
    <scope>NUCLEOTIDE SEQUENCE [LARGE SCALE GENOMIC DNA]</scope>
    <source>
        <strain evidence="3">ATCC 9039 / DSM 1715 / NCIMB 8712</strain>
    </source>
</reference>
<dbReference type="AlphaFoldDB" id="B2IGA0"/>
<dbReference type="InterPro" id="IPR036513">
    <property type="entry name" value="STAS_dom_sf"/>
</dbReference>
<evidence type="ECO:0000313" key="3">
    <source>
        <dbReference type="Proteomes" id="UP000001695"/>
    </source>
</evidence>
<dbReference type="KEGG" id="bid:Bind_3621"/>
<evidence type="ECO:0000259" key="1">
    <source>
        <dbReference type="Pfam" id="PF13466"/>
    </source>
</evidence>
<keyword evidence="3" id="KW-1185">Reference proteome</keyword>
<accession>B2IGA0</accession>
<dbReference type="Pfam" id="PF13466">
    <property type="entry name" value="STAS_2"/>
    <property type="match status" value="1"/>
</dbReference>
<proteinExistence type="predicted"/>
<dbReference type="SUPFAM" id="SSF52091">
    <property type="entry name" value="SpoIIaa-like"/>
    <property type="match status" value="1"/>
</dbReference>
<dbReference type="EMBL" id="CP001016">
    <property type="protein sequence ID" value="ACB97174.1"/>
    <property type="molecule type" value="Genomic_DNA"/>
</dbReference>
<reference evidence="2 3" key="2">
    <citation type="journal article" date="2010" name="J. Bacteriol.">
        <title>Complete genome sequence of Beijerinckia indica subsp. indica.</title>
        <authorList>
            <person name="Tamas I."/>
            <person name="Dedysh S.N."/>
            <person name="Liesack W."/>
            <person name="Stott M.B."/>
            <person name="Alam M."/>
            <person name="Murrell J.C."/>
            <person name="Dunfield P.F."/>
        </authorList>
    </citation>
    <scope>NUCLEOTIDE SEQUENCE [LARGE SCALE GENOMIC DNA]</scope>
    <source>
        <strain evidence="3">ATCC 9039 / DSM 1715 / NCIMB 8712</strain>
    </source>
</reference>
<dbReference type="InterPro" id="IPR058548">
    <property type="entry name" value="MlaB-like_STAS"/>
</dbReference>
<dbReference type="eggNOG" id="ENOG50330DN">
    <property type="taxonomic scope" value="Bacteria"/>
</dbReference>
<dbReference type="OrthoDB" id="7280289at2"/>
<dbReference type="Proteomes" id="UP000001695">
    <property type="component" value="Chromosome"/>
</dbReference>
<gene>
    <name evidence="2" type="ordered locus">Bind_3621</name>
</gene>
<dbReference type="STRING" id="395963.Bind_3621"/>
<name>B2IGA0_BEII9</name>
<sequence length="116" mass="12274">MDHPLDSALSATIDLPAILDLRAATPLASELLGCRGRDLIIDAAKVQRIGGQCLQVLLSAVATWQADEIPLSIRNPSPDFLEAVELLGIRPAALLEPASVDAARRDAVLLDKDLSA</sequence>
<dbReference type="Gene3D" id="3.30.750.24">
    <property type="entry name" value="STAS domain"/>
    <property type="match status" value="1"/>
</dbReference>
<dbReference type="RefSeq" id="WP_012386522.1">
    <property type="nucleotide sequence ID" value="NC_010581.1"/>
</dbReference>